<reference evidence="1 2" key="1">
    <citation type="journal article" date="2017" name="Int. J. Syst. Evol. Microbiol.">
        <title>Bacillus mangrovi sp. nov., isolated from a sediment sample from a mangrove forest.</title>
        <authorList>
            <person name="Gupta V."/>
            <person name="Singh P.K."/>
            <person name="Korpole S."/>
            <person name="Tanuku N.R.S."/>
            <person name="Pinnaka A.K."/>
        </authorList>
    </citation>
    <scope>NUCLEOTIDE SEQUENCE [LARGE SCALE GENOMIC DNA]</scope>
    <source>
        <strain evidence="1 2">KCTC 33872</strain>
    </source>
</reference>
<proteinExistence type="predicted"/>
<comment type="caution">
    <text evidence="1">The sequence shown here is derived from an EMBL/GenBank/DDBJ whole genome shotgun (WGS) entry which is preliminary data.</text>
</comment>
<accession>A0A7X2V4E2</accession>
<dbReference type="RefSeq" id="WP_155111823.1">
    <property type="nucleotide sequence ID" value="NZ_WMIB01000005.1"/>
</dbReference>
<organism evidence="1 2">
    <name type="scientific">Metabacillus mangrovi</name>
    <dbReference type="NCBI Taxonomy" id="1491830"/>
    <lineage>
        <taxon>Bacteria</taxon>
        <taxon>Bacillati</taxon>
        <taxon>Bacillota</taxon>
        <taxon>Bacilli</taxon>
        <taxon>Bacillales</taxon>
        <taxon>Bacillaceae</taxon>
        <taxon>Metabacillus</taxon>
    </lineage>
</organism>
<protein>
    <submittedName>
        <fullName evidence="1">Uncharacterized protein</fullName>
    </submittedName>
</protein>
<dbReference type="AlphaFoldDB" id="A0A7X2V4E2"/>
<dbReference type="Proteomes" id="UP000434639">
    <property type="component" value="Unassembled WGS sequence"/>
</dbReference>
<evidence type="ECO:0000313" key="2">
    <source>
        <dbReference type="Proteomes" id="UP000434639"/>
    </source>
</evidence>
<sequence length="129" mass="14752">MRKRIMLTAVALLAVGVLRNRKKKRSYGWTLFVPLGINVKYLPVDLENGKVTGQVMNKEKTVMTVEADLKKGITSVTGNLPKHVLKKGITKEIFINQIETEGAFYLKHSIRDPEEYKKQIIKEADDRRL</sequence>
<gene>
    <name evidence="1" type="ORF">GKZ89_07695</name>
</gene>
<name>A0A7X2V4E2_9BACI</name>
<keyword evidence="2" id="KW-1185">Reference proteome</keyword>
<evidence type="ECO:0000313" key="1">
    <source>
        <dbReference type="EMBL" id="MTH53295.1"/>
    </source>
</evidence>
<dbReference type="EMBL" id="WMIB01000005">
    <property type="protein sequence ID" value="MTH53295.1"/>
    <property type="molecule type" value="Genomic_DNA"/>
</dbReference>
<dbReference type="OrthoDB" id="2721244at2"/>